<name>A0A0B7C4T9_9EUPU</name>
<protein>
    <submittedName>
        <fullName evidence="1">Uncharacterized protein</fullName>
    </submittedName>
</protein>
<evidence type="ECO:0000313" key="1">
    <source>
        <dbReference type="EMBL" id="CEK99450.1"/>
    </source>
</evidence>
<dbReference type="EMBL" id="HACG01052579">
    <property type="protein sequence ID" value="CEK99450.1"/>
    <property type="molecule type" value="Transcribed_RNA"/>
</dbReference>
<reference evidence="1" key="1">
    <citation type="submission" date="2014-12" db="EMBL/GenBank/DDBJ databases">
        <title>Insight into the proteome of Arion vulgaris.</title>
        <authorList>
            <person name="Aradska J."/>
            <person name="Bulat T."/>
            <person name="Smidak R."/>
            <person name="Sarate P."/>
            <person name="Gangsoo J."/>
            <person name="Sialana F."/>
            <person name="Bilban M."/>
            <person name="Lubec G."/>
        </authorList>
    </citation>
    <scope>NUCLEOTIDE SEQUENCE</scope>
    <source>
        <tissue evidence="1">Skin</tissue>
    </source>
</reference>
<organism evidence="1">
    <name type="scientific">Arion vulgaris</name>
    <dbReference type="NCBI Taxonomy" id="1028688"/>
    <lineage>
        <taxon>Eukaryota</taxon>
        <taxon>Metazoa</taxon>
        <taxon>Spiralia</taxon>
        <taxon>Lophotrochozoa</taxon>
        <taxon>Mollusca</taxon>
        <taxon>Gastropoda</taxon>
        <taxon>Heterobranchia</taxon>
        <taxon>Euthyneura</taxon>
        <taxon>Panpulmonata</taxon>
        <taxon>Eupulmonata</taxon>
        <taxon>Stylommatophora</taxon>
        <taxon>Helicina</taxon>
        <taxon>Arionoidea</taxon>
        <taxon>Arionidae</taxon>
        <taxon>Arion</taxon>
    </lineage>
</organism>
<accession>A0A0B7C4T9</accession>
<feature type="non-terminal residue" evidence="1">
    <location>
        <position position="49"/>
    </location>
</feature>
<gene>
    <name evidence="1" type="primary">ORF221296</name>
</gene>
<sequence length="49" mass="5568">MFNNQPQDTYTKTCPQAYCLHFRSGTSVHFSCNSTLSLRSFPFGSLFLS</sequence>
<dbReference type="AlphaFoldDB" id="A0A0B7C4T9"/>
<proteinExistence type="predicted"/>